<evidence type="ECO:0000259" key="2">
    <source>
        <dbReference type="PROSITE" id="PS50200"/>
    </source>
</evidence>
<dbReference type="OrthoDB" id="10051571at2759"/>
<reference evidence="3" key="1">
    <citation type="submission" date="2019-07" db="EMBL/GenBank/DDBJ databases">
        <authorList>
            <consortium name="Wellcome Sanger Institute Data Sharing"/>
        </authorList>
    </citation>
    <scope>NUCLEOTIDE SEQUENCE [LARGE SCALE GENOMIC DNA]</scope>
</reference>
<dbReference type="SUPFAM" id="SSF54236">
    <property type="entry name" value="Ubiquitin-like"/>
    <property type="match status" value="1"/>
</dbReference>
<dbReference type="PANTHER" id="PTHR15286:SF16">
    <property type="entry name" value="RAS ASSOCIATION DOMAIN-CONTAINING PROTEIN 8"/>
    <property type="match status" value="1"/>
</dbReference>
<dbReference type="CDD" id="cd16123">
    <property type="entry name" value="RA_RASSF7_like"/>
    <property type="match status" value="1"/>
</dbReference>
<feature type="domain" description="Ras-associating" evidence="2">
    <location>
        <begin position="1"/>
        <end position="82"/>
    </location>
</feature>
<dbReference type="InterPro" id="IPR029071">
    <property type="entry name" value="Ubiquitin-like_domsf"/>
</dbReference>
<dbReference type="Proteomes" id="UP000694546">
    <property type="component" value="Chromosome 1"/>
</dbReference>
<feature type="region of interest" description="Disordered" evidence="1">
    <location>
        <begin position="213"/>
        <end position="492"/>
    </location>
</feature>
<dbReference type="GeneTree" id="ENSGT00950000182839"/>
<feature type="compositionally biased region" description="Basic and acidic residues" evidence="1">
    <location>
        <begin position="469"/>
        <end position="480"/>
    </location>
</feature>
<feature type="region of interest" description="Disordered" evidence="1">
    <location>
        <begin position="577"/>
        <end position="607"/>
    </location>
</feature>
<evidence type="ECO:0000313" key="4">
    <source>
        <dbReference type="Proteomes" id="UP000694546"/>
    </source>
</evidence>
<accession>A0A8C4ZW50</accession>
<feature type="compositionally biased region" description="Pro residues" evidence="1">
    <location>
        <begin position="92"/>
        <end position="105"/>
    </location>
</feature>
<keyword evidence="4" id="KW-1185">Reference proteome</keyword>
<gene>
    <name evidence="3" type="primary">rassf11</name>
</gene>
<reference evidence="3" key="3">
    <citation type="submission" date="2025-09" db="UniProtKB">
        <authorList>
            <consortium name="Ensembl"/>
        </authorList>
    </citation>
    <scope>IDENTIFICATION</scope>
</reference>
<dbReference type="Pfam" id="PF00788">
    <property type="entry name" value="RA"/>
    <property type="match status" value="1"/>
</dbReference>
<dbReference type="GO" id="GO:0007165">
    <property type="term" value="P:signal transduction"/>
    <property type="evidence" value="ECO:0007669"/>
    <property type="project" value="InterPro"/>
</dbReference>
<feature type="compositionally biased region" description="Basic residues" evidence="1">
    <location>
        <begin position="227"/>
        <end position="236"/>
    </location>
</feature>
<dbReference type="PANTHER" id="PTHR15286">
    <property type="entry name" value="RAS-ASSOCIATING DOMAIN CONTAINING PROTEIN"/>
    <property type="match status" value="1"/>
</dbReference>
<evidence type="ECO:0000256" key="1">
    <source>
        <dbReference type="SAM" id="MobiDB-lite"/>
    </source>
</evidence>
<dbReference type="AlphaFoldDB" id="A0A8C4ZW50"/>
<dbReference type="InterPro" id="IPR000159">
    <property type="entry name" value="RA_dom"/>
</dbReference>
<feature type="region of interest" description="Disordered" evidence="1">
    <location>
        <begin position="86"/>
        <end position="154"/>
    </location>
</feature>
<proteinExistence type="predicted"/>
<organism evidence="3 4">
    <name type="scientific">Gadus morhua</name>
    <name type="common">Atlantic cod</name>
    <dbReference type="NCBI Taxonomy" id="8049"/>
    <lineage>
        <taxon>Eukaryota</taxon>
        <taxon>Metazoa</taxon>
        <taxon>Chordata</taxon>
        <taxon>Craniata</taxon>
        <taxon>Vertebrata</taxon>
        <taxon>Euteleostomi</taxon>
        <taxon>Actinopterygii</taxon>
        <taxon>Neopterygii</taxon>
        <taxon>Teleostei</taxon>
        <taxon>Neoteleostei</taxon>
        <taxon>Acanthomorphata</taxon>
        <taxon>Zeiogadaria</taxon>
        <taxon>Gadariae</taxon>
        <taxon>Gadiformes</taxon>
        <taxon>Gadoidei</taxon>
        <taxon>Gadidae</taxon>
        <taxon>Gadus</taxon>
    </lineage>
</organism>
<reference evidence="3" key="2">
    <citation type="submission" date="2025-08" db="UniProtKB">
        <authorList>
            <consortium name="Ensembl"/>
        </authorList>
    </citation>
    <scope>IDENTIFICATION</scope>
</reference>
<dbReference type="Gene3D" id="3.10.20.90">
    <property type="entry name" value="Phosphatidylinositol 3-kinase Catalytic Subunit, Chain A, domain 1"/>
    <property type="match status" value="1"/>
</dbReference>
<feature type="compositionally biased region" description="Basic and acidic residues" evidence="1">
    <location>
        <begin position="425"/>
        <end position="436"/>
    </location>
</feature>
<dbReference type="PROSITE" id="PS50200">
    <property type="entry name" value="RA"/>
    <property type="match status" value="1"/>
</dbReference>
<feature type="compositionally biased region" description="Basic and acidic residues" evidence="1">
    <location>
        <begin position="388"/>
        <end position="401"/>
    </location>
</feature>
<evidence type="ECO:0000313" key="3">
    <source>
        <dbReference type="Ensembl" id="ENSGMOP00000022296.1"/>
    </source>
</evidence>
<protein>
    <recommendedName>
        <fullName evidence="2">Ras-associating domain-containing protein</fullName>
    </recommendedName>
</protein>
<sequence length="646" mass="70817">MEVKVHVDGVPRVVCGVTDSTTCQEVVIALAQALSRPGRYTLQEKFKDFERCVAPGERLLEALHKYGEHGKEVQLTLLLNHRPPLLWDPAPGGRPPDPQDPPGPPLRRRRPDPRSGTRKGGGPLASSAHRQSLPVLTRLRQEEEEEGPLEEVKRPKRKSLTLMDAWGWLGSLGRGRLHYCVSDPEGNKMTGKEGTGNLPEGSVCYVPVASGSVGSQEASGQEGFLSRVRRRKRQSRERRASCCGTAENGPDEPRFRKSFLGAKDQTLGAKDQTLGAKHQTLGAKDQNPGAKPQTLRAKDQNPGAKDQTLGAKDQTLGAKDQTLGAKHQNPGAKHQTLKAKDQTPGANDQTLGAKHQNLGAKHQTPGAKDQTPGAKDQTLGAKDQNPGAKDESLVAKDESLGAKDQNPGAKDQNLTSKDGALGRASRAEEEKIKLREQITSQGSRLRDLDLQLSSVDRQIQELEGQQTERPARPDSRRSSQEQEEEEEEREEVLFWEQQLQAELGFEGDIQTQFLELREKARQCKAELEEYRCRMQRLAFTAGATPPVQKTVGEGEDRGTLGKGVTEISLAVETCEAAGGRDTGRKETPSQPHAPVPPEQIKERRLTGPTELGEWWKRWSETQSKAAAPPAPVHRSELTIYLGSAKV</sequence>
<feature type="compositionally biased region" description="Acidic residues" evidence="1">
    <location>
        <begin position="481"/>
        <end position="490"/>
    </location>
</feature>
<dbReference type="Ensembl" id="ENSGMOT00000066941.1">
    <property type="protein sequence ID" value="ENSGMOP00000022296.1"/>
    <property type="gene ID" value="ENSGMOG00000022869.1"/>
</dbReference>
<dbReference type="InterPro" id="IPR033593">
    <property type="entry name" value="N-RASSF"/>
</dbReference>
<name>A0A8C4ZW50_GADMO</name>